<dbReference type="InterPro" id="IPR007812">
    <property type="entry name" value="T2SS_protein-GspL"/>
</dbReference>
<evidence type="ECO:0000313" key="13">
    <source>
        <dbReference type="Proteomes" id="UP000509597"/>
    </source>
</evidence>
<dbReference type="InterPro" id="IPR025691">
    <property type="entry name" value="GspL_pp_dom"/>
</dbReference>
<dbReference type="GO" id="GO:0015628">
    <property type="term" value="P:protein secretion by the type II secretion system"/>
    <property type="evidence" value="ECO:0007669"/>
    <property type="project" value="InterPro"/>
</dbReference>
<evidence type="ECO:0000256" key="1">
    <source>
        <dbReference type="ARBA" id="ARBA00004533"/>
    </source>
</evidence>
<evidence type="ECO:0000313" key="12">
    <source>
        <dbReference type="EMBL" id="QLG89505.1"/>
    </source>
</evidence>
<evidence type="ECO:0000256" key="10">
    <source>
        <dbReference type="SAM" id="Phobius"/>
    </source>
</evidence>
<evidence type="ECO:0000256" key="2">
    <source>
        <dbReference type="ARBA" id="ARBA00005318"/>
    </source>
</evidence>
<evidence type="ECO:0000259" key="11">
    <source>
        <dbReference type="Pfam" id="PF12693"/>
    </source>
</evidence>
<keyword evidence="6 10" id="KW-0812">Transmembrane</keyword>
<evidence type="ECO:0000256" key="6">
    <source>
        <dbReference type="ARBA" id="ARBA00022692"/>
    </source>
</evidence>
<keyword evidence="4" id="KW-1003">Cell membrane</keyword>
<dbReference type="Gene3D" id="3.30.420.380">
    <property type="match status" value="1"/>
</dbReference>
<comment type="subcellular location">
    <subcellularLocation>
        <location evidence="1">Cell inner membrane</location>
    </subcellularLocation>
</comment>
<keyword evidence="13" id="KW-1185">Reference proteome</keyword>
<dbReference type="GO" id="GO:0005886">
    <property type="term" value="C:plasma membrane"/>
    <property type="evidence" value="ECO:0007669"/>
    <property type="project" value="UniProtKB-SubCell"/>
</dbReference>
<feature type="transmembrane region" description="Helical" evidence="10">
    <location>
        <begin position="217"/>
        <end position="235"/>
    </location>
</feature>
<dbReference type="AlphaFoldDB" id="A0A7H9BLM4"/>
<evidence type="ECO:0000256" key="7">
    <source>
        <dbReference type="ARBA" id="ARBA00022927"/>
    </source>
</evidence>
<gene>
    <name evidence="12" type="ORF">HQ393_15320</name>
</gene>
<dbReference type="EMBL" id="CP058627">
    <property type="protein sequence ID" value="QLG89505.1"/>
    <property type="molecule type" value="Genomic_DNA"/>
</dbReference>
<name>A0A7H9BLM4_9NEIS</name>
<keyword evidence="5" id="KW-0997">Cell inner membrane</keyword>
<organism evidence="12 13">
    <name type="scientific">Chitinibacter bivalviorum</name>
    <dbReference type="NCBI Taxonomy" id="2739434"/>
    <lineage>
        <taxon>Bacteria</taxon>
        <taxon>Pseudomonadati</taxon>
        <taxon>Pseudomonadota</taxon>
        <taxon>Betaproteobacteria</taxon>
        <taxon>Neisseriales</taxon>
        <taxon>Chitinibacteraceae</taxon>
        <taxon>Chitinibacter</taxon>
    </lineage>
</organism>
<evidence type="ECO:0000256" key="4">
    <source>
        <dbReference type="ARBA" id="ARBA00022475"/>
    </source>
</evidence>
<dbReference type="GO" id="GO:0009276">
    <property type="term" value="C:Gram-negative-bacterium-type cell wall"/>
    <property type="evidence" value="ECO:0007669"/>
    <property type="project" value="InterPro"/>
</dbReference>
<sequence>MNQNVSRVVLRLKTAPLAVHDWLAFGAVGAPCGHGEVGHVVAPWPQAPQLDLAIPAAWLTAHRIAVPAVNEKQRSQLIAQALEDRVLGKLADYQWQAEAIVDGICTVWVLENSKVAQLKAWAEQQNLAFSRWIPEFSLLPAQQESVYADAAEGLMARLQGDWVWLGDETELLALPSSESVQRLATKDLIAPAKTAASFYRGKSGGVSLQINWLDWRWAIYLAGLCAVVMLLSMILQWRSLANRESALRQEIRQTFASLFPGVPIVDPMLQWQSQQQAGKKGAAGGDALDLLYRSAAQLDGELGVDSVNVKDNKVQLVLPEAKSAAVLAKLGAQGMKVQSNKLPDGRMSIEVQP</sequence>
<protein>
    <recommendedName>
        <fullName evidence="11">GspL periplasmic domain-containing protein</fullName>
    </recommendedName>
</protein>
<evidence type="ECO:0000256" key="9">
    <source>
        <dbReference type="ARBA" id="ARBA00023136"/>
    </source>
</evidence>
<dbReference type="KEGG" id="chiz:HQ393_15320"/>
<evidence type="ECO:0000256" key="5">
    <source>
        <dbReference type="ARBA" id="ARBA00022519"/>
    </source>
</evidence>
<keyword evidence="9 10" id="KW-0472">Membrane</keyword>
<evidence type="ECO:0000256" key="3">
    <source>
        <dbReference type="ARBA" id="ARBA00022448"/>
    </source>
</evidence>
<dbReference type="InterPro" id="IPR043129">
    <property type="entry name" value="ATPase_NBD"/>
</dbReference>
<dbReference type="SUPFAM" id="SSF53067">
    <property type="entry name" value="Actin-like ATPase domain"/>
    <property type="match status" value="1"/>
</dbReference>
<dbReference type="Pfam" id="PF12693">
    <property type="entry name" value="GspL_C"/>
    <property type="match status" value="1"/>
</dbReference>
<feature type="domain" description="GspL periplasmic" evidence="11">
    <location>
        <begin position="211"/>
        <end position="308"/>
    </location>
</feature>
<accession>A0A7H9BLM4</accession>
<keyword evidence="3" id="KW-0813">Transport</keyword>
<comment type="similarity">
    <text evidence="2">Belongs to the GSP L family.</text>
</comment>
<evidence type="ECO:0000256" key="8">
    <source>
        <dbReference type="ARBA" id="ARBA00022989"/>
    </source>
</evidence>
<dbReference type="NCBIfam" id="TIGR01709">
    <property type="entry name" value="typeII_sec_gspL"/>
    <property type="match status" value="1"/>
</dbReference>
<dbReference type="GO" id="GO:0015627">
    <property type="term" value="C:type II protein secretion system complex"/>
    <property type="evidence" value="ECO:0007669"/>
    <property type="project" value="InterPro"/>
</dbReference>
<keyword evidence="7" id="KW-0653">Protein transport</keyword>
<dbReference type="RefSeq" id="WP_179356213.1">
    <property type="nucleotide sequence ID" value="NZ_CP058627.1"/>
</dbReference>
<keyword evidence="8 10" id="KW-1133">Transmembrane helix</keyword>
<reference evidence="12 13" key="1">
    <citation type="submission" date="2020-07" db="EMBL/GenBank/DDBJ databases">
        <title>Complete genome sequence of Chitinibacter sp. 2T18.</title>
        <authorList>
            <person name="Bae J.-W."/>
            <person name="Choi J.-W."/>
        </authorList>
    </citation>
    <scope>NUCLEOTIDE SEQUENCE [LARGE SCALE GENOMIC DNA]</scope>
    <source>
        <strain evidence="12 13">2T18</strain>
    </source>
</reference>
<dbReference type="Proteomes" id="UP000509597">
    <property type="component" value="Chromosome"/>
</dbReference>
<proteinExistence type="inferred from homology"/>